<dbReference type="AlphaFoldDB" id="A0A370KAD3"/>
<feature type="compositionally biased region" description="Basic and acidic residues" evidence="4">
    <location>
        <begin position="321"/>
        <end position="331"/>
    </location>
</feature>
<dbReference type="GO" id="GO:0042619">
    <property type="term" value="P:poly-hydroxybutyrate biosynthetic process"/>
    <property type="evidence" value="ECO:0007669"/>
    <property type="project" value="UniProtKB-KW"/>
</dbReference>
<evidence type="ECO:0000256" key="4">
    <source>
        <dbReference type="SAM" id="MobiDB-lite"/>
    </source>
</evidence>
<sequence length="355" mass="38754">MSDQASDLLKDYQAMAQQSWDAWTHYLQQHASMAQPFGQTAWGAPFGAGEDVLTRSMAAMKGYGEWLQGAVGSGLGQGTGDWQQSLQQLFASLGGQPFAHAFASIDSEAARSFTQMWQAWLQAGQSGLAGAHFDVEHMAAFGFTRERQLQQQALAAAMQAYLESAGKYQALIQRANTEGFERLQAKLTELTNSQRQVDSLKALYDLWVDGAEEAYAQIALSEEFRRAYGDMVNAQSRVRELKQQMLDAACRELGMPTRGEVSALGKRLQELRREVRAGTSPAASEEITALRAEVAALKRELAGKAAPGKPATKKPAPRSSKRAETEKEAVVRRAKPAAAVVARKSVVRGATRTRK</sequence>
<name>A0A370KAD3_9GAMM</name>
<dbReference type="Pfam" id="PF09712">
    <property type="entry name" value="PHA_synth_III_E"/>
    <property type="match status" value="1"/>
</dbReference>
<feature type="compositionally biased region" description="Basic residues" evidence="4">
    <location>
        <begin position="311"/>
        <end position="320"/>
    </location>
</feature>
<accession>A0A370KAD3</accession>
<keyword evidence="3" id="KW-0583">PHB biosynthesis</keyword>
<reference evidence="5 6" key="1">
    <citation type="submission" date="2018-07" db="EMBL/GenBank/DDBJ databases">
        <title>Dyella solisilvae sp. nov., isolated from the pine and broad-leaved mixed forest soil.</title>
        <authorList>
            <person name="Gao Z."/>
            <person name="Qiu L."/>
        </authorList>
    </citation>
    <scope>NUCLEOTIDE SEQUENCE [LARGE SCALE GENOMIC DNA]</scope>
    <source>
        <strain evidence="5 6">DHG54</strain>
    </source>
</reference>
<feature type="region of interest" description="Disordered" evidence="4">
    <location>
        <begin position="301"/>
        <end position="336"/>
    </location>
</feature>
<dbReference type="RefSeq" id="WP_114823339.1">
    <property type="nucleotide sequence ID" value="NZ_QQSY01000001.1"/>
</dbReference>
<evidence type="ECO:0000256" key="2">
    <source>
        <dbReference type="ARBA" id="ARBA00019066"/>
    </source>
</evidence>
<dbReference type="EMBL" id="QQSY01000001">
    <property type="protein sequence ID" value="RDI99599.1"/>
    <property type="molecule type" value="Genomic_DNA"/>
</dbReference>
<dbReference type="Proteomes" id="UP000254711">
    <property type="component" value="Unassembled WGS sequence"/>
</dbReference>
<evidence type="ECO:0000313" key="6">
    <source>
        <dbReference type="Proteomes" id="UP000254711"/>
    </source>
</evidence>
<comment type="caution">
    <text evidence="5">The sequence shown here is derived from an EMBL/GenBank/DDBJ whole genome shotgun (WGS) entry which is preliminary data.</text>
</comment>
<dbReference type="InterPro" id="IPR010123">
    <property type="entry name" value="PHA_synth_III_E"/>
</dbReference>
<organism evidence="5 6">
    <name type="scientific">Dyella solisilvae</name>
    <dbReference type="NCBI Taxonomy" id="1920168"/>
    <lineage>
        <taxon>Bacteria</taxon>
        <taxon>Pseudomonadati</taxon>
        <taxon>Pseudomonadota</taxon>
        <taxon>Gammaproteobacteria</taxon>
        <taxon>Lysobacterales</taxon>
        <taxon>Rhodanobacteraceae</taxon>
        <taxon>Dyella</taxon>
    </lineage>
</organism>
<proteinExistence type="predicted"/>
<gene>
    <name evidence="5" type="ORF">DVT68_01730</name>
</gene>
<comment type="pathway">
    <text evidence="1">Biopolymer metabolism; poly-(R)-3-hydroxybutanoate biosynthesis.</text>
</comment>
<evidence type="ECO:0000256" key="1">
    <source>
        <dbReference type="ARBA" id="ARBA00004683"/>
    </source>
</evidence>
<evidence type="ECO:0000256" key="3">
    <source>
        <dbReference type="ARBA" id="ARBA00022752"/>
    </source>
</evidence>
<protein>
    <recommendedName>
        <fullName evidence="2">Poly(3-hydroxyalkanoate) polymerase subunit PhaE</fullName>
    </recommendedName>
</protein>
<evidence type="ECO:0000313" key="5">
    <source>
        <dbReference type="EMBL" id="RDI99599.1"/>
    </source>
</evidence>
<keyword evidence="6" id="KW-1185">Reference proteome</keyword>
<dbReference type="UniPathway" id="UPA00917"/>
<dbReference type="OrthoDB" id="6115526at2"/>